<evidence type="ECO:0000256" key="1">
    <source>
        <dbReference type="SAM" id="MobiDB-lite"/>
    </source>
</evidence>
<dbReference type="InterPro" id="IPR020103">
    <property type="entry name" value="PsdUridine_synth_cat_dom_sf"/>
</dbReference>
<dbReference type="EMBL" id="QFOD01000006">
    <property type="protein sequence ID" value="PZP33408.1"/>
    <property type="molecule type" value="Genomic_DNA"/>
</dbReference>
<reference evidence="3 4" key="1">
    <citation type="submission" date="2017-08" db="EMBL/GenBank/DDBJ databases">
        <title>Infants hospitalized years apart are colonized by the same room-sourced microbial strains.</title>
        <authorList>
            <person name="Brooks B."/>
            <person name="Olm M.R."/>
            <person name="Firek B.A."/>
            <person name="Baker R."/>
            <person name="Thomas B.C."/>
            <person name="Morowitz M.J."/>
            <person name="Banfield J.F."/>
        </authorList>
    </citation>
    <scope>NUCLEOTIDE SEQUENCE [LARGE SCALE GENOMIC DNA]</scope>
    <source>
        <strain evidence="3">S2_012_000_R2_81</strain>
    </source>
</reference>
<evidence type="ECO:0000313" key="4">
    <source>
        <dbReference type="Proteomes" id="UP000249633"/>
    </source>
</evidence>
<comment type="caution">
    <text evidence="3">The sequence shown here is derived from an EMBL/GenBank/DDBJ whole genome shotgun (WGS) entry which is preliminary data.</text>
</comment>
<protein>
    <submittedName>
        <fullName evidence="3">Pseudouridine synthase</fullName>
    </submittedName>
</protein>
<dbReference type="GO" id="GO:0003723">
    <property type="term" value="F:RNA binding"/>
    <property type="evidence" value="ECO:0007669"/>
    <property type="project" value="InterPro"/>
</dbReference>
<sequence length="314" mass="35609">MARPPKPPLPLREGVAASAVHCPAGAWRRLTDFLAERLPRVDDWAARIARGDVVDDEGQPVPDQPYVGNRRVYYWRYLPVEPDIPFQEQVLFQDEHLLVVDKPHFLPVTPSGLYARQTLMARLRQATGLVDLNPVHRLDRETAGLVVFNLRREERNAYHALFRDRLVSKVYEAIAPQGAGPWPRVLHHRLAEPPGNDFMQMQVVEGEPNAQTWVDLLEPLPDGLARYELRPHTGLRHQLRAQMNALGLPLAGDRIYPVLQPHENPPRFDHALRLLARELRFTDPLTGAERHFRTRLSLTPPSGATLPGGLASRP</sequence>
<accession>A0A2W5DRV2</accession>
<dbReference type="GO" id="GO:0000455">
    <property type="term" value="P:enzyme-directed rRNA pseudouridine synthesis"/>
    <property type="evidence" value="ECO:0007669"/>
    <property type="project" value="TreeGrafter"/>
</dbReference>
<dbReference type="Gene3D" id="3.30.2350.10">
    <property type="entry name" value="Pseudouridine synthase"/>
    <property type="match status" value="1"/>
</dbReference>
<organism evidence="3 4">
    <name type="scientific">Roseateles depolymerans</name>
    <dbReference type="NCBI Taxonomy" id="76731"/>
    <lineage>
        <taxon>Bacteria</taxon>
        <taxon>Pseudomonadati</taxon>
        <taxon>Pseudomonadota</taxon>
        <taxon>Betaproteobacteria</taxon>
        <taxon>Burkholderiales</taxon>
        <taxon>Sphaerotilaceae</taxon>
        <taxon>Roseateles</taxon>
    </lineage>
</organism>
<feature type="domain" description="Pseudouridine synthase RsuA/RluA-like" evidence="2">
    <location>
        <begin position="96"/>
        <end position="245"/>
    </location>
</feature>
<evidence type="ECO:0000259" key="2">
    <source>
        <dbReference type="Pfam" id="PF00849"/>
    </source>
</evidence>
<feature type="region of interest" description="Disordered" evidence="1">
    <location>
        <begin position="295"/>
        <end position="314"/>
    </location>
</feature>
<dbReference type="InterPro" id="IPR006145">
    <property type="entry name" value="PsdUridine_synth_RsuA/RluA"/>
</dbReference>
<name>A0A2W5DRV2_9BURK</name>
<dbReference type="Pfam" id="PF00849">
    <property type="entry name" value="PseudoU_synth_2"/>
    <property type="match status" value="1"/>
</dbReference>
<gene>
    <name evidence="3" type="ORF">DI603_08540</name>
</gene>
<dbReference type="AlphaFoldDB" id="A0A2W5DRV2"/>
<dbReference type="GO" id="GO:0009982">
    <property type="term" value="F:pseudouridine synthase activity"/>
    <property type="evidence" value="ECO:0007669"/>
    <property type="project" value="InterPro"/>
</dbReference>
<dbReference type="SUPFAM" id="SSF55120">
    <property type="entry name" value="Pseudouridine synthase"/>
    <property type="match status" value="1"/>
</dbReference>
<proteinExistence type="predicted"/>
<dbReference type="PANTHER" id="PTHR21600">
    <property type="entry name" value="MITOCHONDRIAL RNA PSEUDOURIDINE SYNTHASE"/>
    <property type="match status" value="1"/>
</dbReference>
<dbReference type="GO" id="GO:0140098">
    <property type="term" value="F:catalytic activity, acting on RNA"/>
    <property type="evidence" value="ECO:0007669"/>
    <property type="project" value="UniProtKB-ARBA"/>
</dbReference>
<dbReference type="Proteomes" id="UP000249633">
    <property type="component" value="Unassembled WGS sequence"/>
</dbReference>
<dbReference type="InterPro" id="IPR050188">
    <property type="entry name" value="RluA_PseudoU_synthase"/>
</dbReference>
<dbReference type="PANTHER" id="PTHR21600:SF84">
    <property type="entry name" value="PSEUDOURIDINE SYNTHASE RSUA_RLUA-LIKE DOMAIN-CONTAINING PROTEIN"/>
    <property type="match status" value="1"/>
</dbReference>
<evidence type="ECO:0000313" key="3">
    <source>
        <dbReference type="EMBL" id="PZP33408.1"/>
    </source>
</evidence>